<evidence type="ECO:0000313" key="4">
    <source>
        <dbReference type="EMBL" id="WNY25274.1"/>
    </source>
</evidence>
<evidence type="ECO:0000256" key="2">
    <source>
        <dbReference type="SAM" id="Phobius"/>
    </source>
</evidence>
<feature type="compositionally biased region" description="Polar residues" evidence="1">
    <location>
        <begin position="608"/>
        <end position="641"/>
    </location>
</feature>
<dbReference type="Gene3D" id="2.60.40.4190">
    <property type="match status" value="2"/>
</dbReference>
<organism evidence="4 5">
    <name type="scientific">Methanolapillus millepedarum</name>
    <dbReference type="NCBI Taxonomy" id="3028296"/>
    <lineage>
        <taxon>Archaea</taxon>
        <taxon>Methanobacteriati</taxon>
        <taxon>Methanobacteriota</taxon>
        <taxon>Stenosarchaea group</taxon>
        <taxon>Methanomicrobia</taxon>
        <taxon>Methanosarcinales</taxon>
        <taxon>Methanosarcinaceae</taxon>
        <taxon>Methanolapillus</taxon>
    </lineage>
</organism>
<keyword evidence="5" id="KW-1185">Reference proteome</keyword>
<dbReference type="AlphaFoldDB" id="A0AA96V2L3"/>
<accession>A0AA96V2L3</accession>
<keyword evidence="2" id="KW-0812">Transmembrane</keyword>
<feature type="domain" description="S-layer family duplication" evidence="3">
    <location>
        <begin position="325"/>
        <end position="587"/>
    </location>
</feature>
<protein>
    <recommendedName>
        <fullName evidence="3">S-layer family duplication domain-containing protein</fullName>
    </recommendedName>
</protein>
<reference evidence="4 5" key="1">
    <citation type="submission" date="2023-07" db="EMBL/GenBank/DDBJ databases">
        <title>Closed genoem sequence of Methanosarcinaceae archaeon Ac7.</title>
        <authorList>
            <person name="Poehlein A."/>
            <person name="Protasov E."/>
            <person name="Platt K."/>
            <person name="Reeh H."/>
            <person name="Daniel R."/>
            <person name="Brune A."/>
        </authorList>
    </citation>
    <scope>NUCLEOTIDE SEQUENCE [LARGE SCALE GENOMIC DNA]</scope>
    <source>
        <strain evidence="4 5">Ac7</strain>
    </source>
</reference>
<dbReference type="InterPro" id="IPR006457">
    <property type="entry name" value="S_layer-rel_Mac"/>
</dbReference>
<feature type="domain" description="S-layer family duplication" evidence="3">
    <location>
        <begin position="41"/>
        <end position="294"/>
    </location>
</feature>
<dbReference type="Proteomes" id="UP001303587">
    <property type="component" value="Chromosome"/>
</dbReference>
<evidence type="ECO:0000259" key="3">
    <source>
        <dbReference type="Pfam" id="PF07752"/>
    </source>
</evidence>
<sequence length="684" mass="75590">MQMKHLLVALIVLLAIAGTASAATSVDIRSTIIDSTVAGPWTINAMNWAGLYYDLDDNQSTETITITSVGAANPATKLNITYETEPKMIGYEFGNWSYGGSPAKYAIIGFFAEPYVALGKENTTAVGDVKANKIAKLLMDSNDKYTLTTGQALDLGDGYSLVANQIDVNGNKVYLELFKDGKSIDTSIQNSNYTDANNRTWVLTQDVLGEKDMQFFRVQVSQVFQGTSSSLVEIKGIWLVDIASAFEVKTDVDYGKFECQQADATKLEYFAKEIPVGQNTSTELGRGIYLKTPDKTGTTKFYLVKTYTEPGKYEIRSTVNSYGAAATFNYDYKNFATFYYNVNADIDTENMSVAFAGTDGKIAEGDLIYNTTPKKVGYEYGNWTFNGQGGVDEYYVMGLFGEAYVPFNINTTVNSSSTPILKAEKMSKLILDSNDKYTLSTGQTLDLGNGYTVVPNQIDVNGNKVYLEFFKDGKSVDTAIINTDNNSDNQKTWVLEQNLLGEKNVQVMRVHVSQVFQGTESSLVEIKGIWLMDYTAAKELKTDDKFGSFDFTGFTGGKLEFESNKNITVAQDSDIQIANNMYLKSADNATEKNFYFYVMAEVDGSGPTPDNNTTPVQPDNNTTPVQPDNNTTPVQPDNNSTPPTPEKPSFWDQYMWYIIGAVVIIIILAAGGYYYFKVYKPKNS</sequence>
<keyword evidence="2" id="KW-1133">Transmembrane helix</keyword>
<keyword evidence="2" id="KW-0472">Membrane</keyword>
<name>A0AA96V2L3_9EURY</name>
<dbReference type="Pfam" id="PF07752">
    <property type="entry name" value="S-layer"/>
    <property type="match status" value="2"/>
</dbReference>
<feature type="transmembrane region" description="Helical" evidence="2">
    <location>
        <begin position="654"/>
        <end position="676"/>
    </location>
</feature>
<evidence type="ECO:0000313" key="5">
    <source>
        <dbReference type="Proteomes" id="UP001303587"/>
    </source>
</evidence>
<dbReference type="EMBL" id="CP131060">
    <property type="protein sequence ID" value="WNY25274.1"/>
    <property type="molecule type" value="Genomic_DNA"/>
</dbReference>
<feature type="region of interest" description="Disordered" evidence="1">
    <location>
        <begin position="606"/>
        <end position="646"/>
    </location>
</feature>
<dbReference type="NCBIfam" id="TIGR01567">
    <property type="entry name" value="S_layer_rel_Mac"/>
    <property type="match status" value="2"/>
</dbReference>
<proteinExistence type="predicted"/>
<evidence type="ECO:0000256" key="1">
    <source>
        <dbReference type="SAM" id="MobiDB-lite"/>
    </source>
</evidence>
<dbReference type="Gene3D" id="2.60.98.40">
    <property type="match status" value="2"/>
</dbReference>
<gene>
    <name evidence="4" type="ORF">MsAc7_08200</name>
</gene>